<evidence type="ECO:0000256" key="1">
    <source>
        <dbReference type="ARBA" id="ARBA00004240"/>
    </source>
</evidence>
<evidence type="ECO:0000256" key="2">
    <source>
        <dbReference type="ARBA" id="ARBA00004558"/>
    </source>
</evidence>
<reference evidence="8" key="1">
    <citation type="journal article" date="1994" name="Plant Mol. Biol.">
        <authorList>
            <person name="Kang M.J."/>
            <person name="Yang M.S."/>
        </authorList>
    </citation>
    <scope>NUCLEOTIDE SEQUENCE</scope>
    <source>
        <strain evidence="8">Paldal</strain>
    </source>
</reference>
<reference evidence="8" key="2">
    <citation type="submission" date="1994-08" db="EMBL/GenBank/DDBJ databases">
        <authorList>
            <person name="Yang M."/>
        </authorList>
    </citation>
    <scope>NUCLEOTIDE SEQUENCE</scope>
    <source>
        <strain evidence="8">Paldal</strain>
    </source>
</reference>
<comment type="similarity">
    <text evidence="5">Belongs to the 7S seed storage protein family.</text>
</comment>
<comment type="subunit">
    <text evidence="6">The alpha-, alpha'-, and beta-subunits associate in various combinations to form trimeric proteins.</text>
</comment>
<dbReference type="Allergome" id="5816">
    <property type="allergen name" value="Gly m 5"/>
</dbReference>
<dbReference type="AlphaFoldDB" id="Q39816"/>
<dbReference type="SUPFAM" id="SSF51182">
    <property type="entry name" value="RmlC-like cupins"/>
    <property type="match status" value="2"/>
</dbReference>
<evidence type="ECO:0000256" key="6">
    <source>
        <dbReference type="ARBA" id="ARBA00038806"/>
    </source>
</evidence>
<keyword evidence="3" id="KW-0732">Signal</keyword>
<evidence type="ECO:0000259" key="7">
    <source>
        <dbReference type="SMART" id="SM00835"/>
    </source>
</evidence>
<dbReference type="PANTHER" id="PTHR31189">
    <property type="entry name" value="OS03G0336100 PROTEIN-RELATED"/>
    <property type="match status" value="1"/>
</dbReference>
<dbReference type="EMBL" id="U14006">
    <property type="protein sequence ID" value="AAA50244.1"/>
    <property type="molecule type" value="mRNA"/>
</dbReference>
<dbReference type="SMR" id="Q39816"/>
<dbReference type="GO" id="GO:0005783">
    <property type="term" value="C:endoplasmic reticulum"/>
    <property type="evidence" value="ECO:0007669"/>
    <property type="project" value="UniProtKB-SubCell"/>
</dbReference>
<protein>
    <submittedName>
        <fullName evidence="8">7S storage protein alpha subunit</fullName>
    </submittedName>
</protein>
<keyword evidence="4" id="KW-0256">Endoplasmic reticulum</keyword>
<dbReference type="PIR" id="T06399">
    <property type="entry name" value="T06399"/>
</dbReference>
<dbReference type="InterPro" id="IPR050253">
    <property type="entry name" value="Seed_Storage-Functional"/>
</dbReference>
<dbReference type="GO" id="GO:0000326">
    <property type="term" value="C:protein storage vacuole"/>
    <property type="evidence" value="ECO:0007669"/>
    <property type="project" value="UniProtKB-SubCell"/>
</dbReference>
<sequence>MITLAIPVNKPGRFESFFLSSTQAQQSYLQGFSKNILEASYDTKFEEINKVLFGREEGQQQGEERLQESVIVEISKKQIRELSKHAKSSSRKTISSEDKPFNLRSRDPIYSNKLGKLFEITPEKNPQLRDLDCLPQCCGYERGSSFSATLQFKGHSGTSVNEGEANIELVGIKEQQQRQQQEEQPLEVRKYRAELSEQDIFVIPAGYPVVVNATSDLNFFAFGINAENNQRNFLQVRKTM</sequence>
<evidence type="ECO:0000256" key="4">
    <source>
        <dbReference type="ARBA" id="ARBA00022824"/>
    </source>
</evidence>
<feature type="domain" description="Cupin type-1" evidence="7">
    <location>
        <begin position="101"/>
        <end position="240"/>
    </location>
</feature>
<accession>Q39816</accession>
<evidence type="ECO:0000256" key="3">
    <source>
        <dbReference type="ARBA" id="ARBA00022729"/>
    </source>
</evidence>
<organism evidence="8">
    <name type="scientific">Glycine max</name>
    <name type="common">Soybean</name>
    <name type="synonym">Glycine hispida</name>
    <dbReference type="NCBI Taxonomy" id="3847"/>
    <lineage>
        <taxon>Eukaryota</taxon>
        <taxon>Viridiplantae</taxon>
        <taxon>Streptophyta</taxon>
        <taxon>Embryophyta</taxon>
        <taxon>Tracheophyta</taxon>
        <taxon>Spermatophyta</taxon>
        <taxon>Magnoliopsida</taxon>
        <taxon>eudicotyledons</taxon>
        <taxon>Gunneridae</taxon>
        <taxon>Pentapetalae</taxon>
        <taxon>rosids</taxon>
        <taxon>fabids</taxon>
        <taxon>Fabales</taxon>
        <taxon>Fabaceae</taxon>
        <taxon>Papilionoideae</taxon>
        <taxon>50 kb inversion clade</taxon>
        <taxon>NPAAA clade</taxon>
        <taxon>indigoferoid/millettioid clade</taxon>
        <taxon>Phaseoleae</taxon>
        <taxon>Glycine</taxon>
        <taxon>Glycine subgen. Soja</taxon>
    </lineage>
</organism>
<dbReference type="InterPro" id="IPR011051">
    <property type="entry name" value="RmlC_Cupin_sf"/>
</dbReference>
<dbReference type="PANTHER" id="PTHR31189:SF41">
    <property type="entry name" value="VICILIN C72"/>
    <property type="match status" value="1"/>
</dbReference>
<dbReference type="InterPro" id="IPR014710">
    <property type="entry name" value="RmlC-like_jellyroll"/>
</dbReference>
<dbReference type="Gene3D" id="2.60.120.10">
    <property type="entry name" value="Jelly Rolls"/>
    <property type="match status" value="2"/>
</dbReference>
<dbReference type="InterPro" id="IPR006045">
    <property type="entry name" value="Cupin_1"/>
</dbReference>
<comment type="subcellular location">
    <subcellularLocation>
        <location evidence="1">Endoplasmic reticulum</location>
    </subcellularLocation>
    <subcellularLocation>
        <location evidence="2">Protein storage vacuole</location>
    </subcellularLocation>
</comment>
<dbReference type="Pfam" id="PF00190">
    <property type="entry name" value="Cupin_1"/>
    <property type="match status" value="1"/>
</dbReference>
<dbReference type="SMART" id="SM00835">
    <property type="entry name" value="Cupin_1"/>
    <property type="match status" value="1"/>
</dbReference>
<name>Q39816_SOYBN</name>
<evidence type="ECO:0000313" key="8">
    <source>
        <dbReference type="EMBL" id="AAA50244.1"/>
    </source>
</evidence>
<evidence type="ECO:0000256" key="5">
    <source>
        <dbReference type="ARBA" id="ARBA00023597"/>
    </source>
</evidence>
<proteinExistence type="evidence at transcript level"/>